<keyword evidence="2" id="KW-1185">Reference proteome</keyword>
<reference evidence="1" key="1">
    <citation type="submission" date="2016-08" db="EMBL/GenBank/DDBJ databases">
        <authorList>
            <person name="Ngugi D.K."/>
            <person name="Miyake S."/>
            <person name="Stingl U."/>
        </authorList>
    </citation>
    <scope>NUCLEOTIDE SEQUENCE</scope>
    <source>
        <strain evidence="1">SCG-B11WGA-EpuloA1</strain>
    </source>
</reference>
<protein>
    <submittedName>
        <fullName evidence="1">Uncharacterized protein</fullName>
    </submittedName>
</protein>
<name>A0ACC8XBL9_9FIRM</name>
<sequence length="67" mass="7481">MKLINISKNALIALLFTYMVGLILGARTNIEMFLDIGFLVGATTCILVKIDELSKALERTHNNKKED</sequence>
<accession>A0ACC8XBL9</accession>
<comment type="caution">
    <text evidence="1">The sequence shown here is derived from an EMBL/GenBank/DDBJ whole genome shotgun (WGS) entry which is preliminary data.</text>
</comment>
<evidence type="ECO:0000313" key="1">
    <source>
        <dbReference type="EMBL" id="ONI39907.1"/>
    </source>
</evidence>
<gene>
    <name evidence="1" type="ORF">AN396_06870</name>
</gene>
<dbReference type="EMBL" id="LJDB01000059">
    <property type="protein sequence ID" value="ONI39907.1"/>
    <property type="molecule type" value="Genomic_DNA"/>
</dbReference>
<dbReference type="Proteomes" id="UP000188605">
    <property type="component" value="Unassembled WGS sequence"/>
</dbReference>
<evidence type="ECO:0000313" key="2">
    <source>
        <dbReference type="Proteomes" id="UP000188605"/>
    </source>
</evidence>
<proteinExistence type="predicted"/>
<organism evidence="1 2">
    <name type="scientific">Candidatus Epulonipiscium fishelsonii</name>
    <dbReference type="NCBI Taxonomy" id="77094"/>
    <lineage>
        <taxon>Bacteria</taxon>
        <taxon>Bacillati</taxon>
        <taxon>Bacillota</taxon>
        <taxon>Clostridia</taxon>
        <taxon>Lachnospirales</taxon>
        <taxon>Lachnospiraceae</taxon>
        <taxon>Candidatus Epulonipiscium</taxon>
    </lineage>
</organism>